<dbReference type="InterPro" id="IPR036388">
    <property type="entry name" value="WH-like_DNA-bd_sf"/>
</dbReference>
<reference evidence="3" key="1">
    <citation type="submission" date="2023-07" db="EMBL/GenBank/DDBJ databases">
        <title>Conexibacter stalactiti sp. nov., isolated from stalactites in a lava cave and emended description of the genus Conexibacter.</title>
        <authorList>
            <person name="Lee S.D."/>
        </authorList>
    </citation>
    <scope>NUCLEOTIDE SEQUENCE [LARGE SCALE GENOMIC DNA]</scope>
    <source>
        <strain evidence="3">KCTC 39840</strain>
    </source>
</reference>
<gene>
    <name evidence="2" type="ORF">R7226_03910</name>
</gene>
<comment type="caution">
    <text evidence="2">The sequence shown here is derived from an EMBL/GenBank/DDBJ whole genome shotgun (WGS) entry which is preliminary data.</text>
</comment>
<dbReference type="InterPro" id="IPR036390">
    <property type="entry name" value="WH_DNA-bd_sf"/>
</dbReference>
<sequence length="189" mass="21880">MYSNLLLGEAIGRRTYGYELVSRLRAVNELFGLTESSVYSCINQLEKRRLLETIEERTGPEHWKWRKRIQATDRGVEYYRSWMESPERRRPIRESIHMQMLVATDDDIPVLIKTLDQLIDDCEKQIANVFELTKEMAATDAVRNEFAVPLVRRAFLGTLATDLEWAQMSRAELAERAIALGGQRNGDSE</sequence>
<dbReference type="SUPFAM" id="SSF46785">
    <property type="entry name" value="Winged helix' DNA-binding domain"/>
    <property type="match status" value="1"/>
</dbReference>
<dbReference type="EMBL" id="JAWSTH010000005">
    <property type="protein sequence ID" value="MDW5593468.1"/>
    <property type="molecule type" value="Genomic_DNA"/>
</dbReference>
<dbReference type="Proteomes" id="UP001284601">
    <property type="component" value="Unassembled WGS sequence"/>
</dbReference>
<protein>
    <submittedName>
        <fullName evidence="2">PadR family transcriptional regulator</fullName>
    </submittedName>
</protein>
<name>A0ABU4HJI0_9ACTN</name>
<feature type="domain" description="Transcription regulator PadR N-terminal" evidence="1">
    <location>
        <begin position="13"/>
        <end position="79"/>
    </location>
</feature>
<dbReference type="Gene3D" id="1.10.10.10">
    <property type="entry name" value="Winged helix-like DNA-binding domain superfamily/Winged helix DNA-binding domain"/>
    <property type="match status" value="1"/>
</dbReference>
<evidence type="ECO:0000313" key="3">
    <source>
        <dbReference type="Proteomes" id="UP001284601"/>
    </source>
</evidence>
<dbReference type="InterPro" id="IPR005149">
    <property type="entry name" value="Tscrpt_reg_PadR_N"/>
</dbReference>
<evidence type="ECO:0000259" key="1">
    <source>
        <dbReference type="Pfam" id="PF03551"/>
    </source>
</evidence>
<evidence type="ECO:0000313" key="2">
    <source>
        <dbReference type="EMBL" id="MDW5593468.1"/>
    </source>
</evidence>
<dbReference type="Pfam" id="PF03551">
    <property type="entry name" value="PadR"/>
    <property type="match status" value="1"/>
</dbReference>
<organism evidence="2 3">
    <name type="scientific">Conexibacter stalactiti</name>
    <dbReference type="NCBI Taxonomy" id="1940611"/>
    <lineage>
        <taxon>Bacteria</taxon>
        <taxon>Bacillati</taxon>
        <taxon>Actinomycetota</taxon>
        <taxon>Thermoleophilia</taxon>
        <taxon>Solirubrobacterales</taxon>
        <taxon>Conexibacteraceae</taxon>
        <taxon>Conexibacter</taxon>
    </lineage>
</organism>
<accession>A0ABU4HJI0</accession>
<proteinExistence type="predicted"/>
<dbReference type="RefSeq" id="WP_318595729.1">
    <property type="nucleotide sequence ID" value="NZ_JAWSTH010000005.1"/>
</dbReference>
<keyword evidence="3" id="KW-1185">Reference proteome</keyword>